<dbReference type="PIRSF" id="PIRSF000124">
    <property type="entry name" value="UDPglc_GDPman_dh"/>
    <property type="match status" value="1"/>
</dbReference>
<evidence type="ECO:0000256" key="7">
    <source>
        <dbReference type="PIRNR" id="PIRNR000124"/>
    </source>
</evidence>
<feature type="binding site" evidence="10">
    <location>
        <position position="327"/>
    </location>
    <ligand>
        <name>NAD(+)</name>
        <dbReference type="ChEBI" id="CHEBI:57540"/>
    </ligand>
</feature>
<evidence type="ECO:0000259" key="11">
    <source>
        <dbReference type="SMART" id="SM00984"/>
    </source>
</evidence>
<dbReference type="GO" id="GO:0003979">
    <property type="term" value="F:UDP-glucose 6-dehydrogenase activity"/>
    <property type="evidence" value="ECO:0007669"/>
    <property type="project" value="UniProtKB-EC"/>
</dbReference>
<feature type="binding site" evidence="9">
    <location>
        <begin position="152"/>
        <end position="155"/>
    </location>
    <ligand>
        <name>substrate</name>
    </ligand>
</feature>
<dbReference type="NCBIfam" id="TIGR03026">
    <property type="entry name" value="NDP-sugDHase"/>
    <property type="match status" value="1"/>
</dbReference>
<dbReference type="EMBL" id="CP015506">
    <property type="protein sequence ID" value="AND40487.1"/>
    <property type="molecule type" value="Genomic_DNA"/>
</dbReference>
<evidence type="ECO:0000313" key="12">
    <source>
        <dbReference type="EMBL" id="AND40487.1"/>
    </source>
</evidence>
<gene>
    <name evidence="12" type="ORF">A361_15455</name>
</gene>
<dbReference type="EC" id="1.1.1.22" evidence="3 7"/>
<feature type="binding site" evidence="10">
    <location>
        <position position="263"/>
    </location>
    <ligand>
        <name>NAD(+)</name>
        <dbReference type="ChEBI" id="CHEBI:57540"/>
    </ligand>
</feature>
<evidence type="ECO:0000256" key="4">
    <source>
        <dbReference type="ARBA" id="ARBA00023002"/>
    </source>
</evidence>
<name>A0A160MC30_9BACI</name>
<reference evidence="12 13" key="1">
    <citation type="submission" date="2016-04" db="EMBL/GenBank/DDBJ databases">
        <title>Complete genome sequence of Bacillus oceanisediminis strain 2691.</title>
        <authorList>
            <person name="Jeong H."/>
            <person name="Kim H.J."/>
            <person name="Lee D.-W."/>
        </authorList>
    </citation>
    <scope>NUCLEOTIDE SEQUENCE [LARGE SCALE GENOMIC DNA]</scope>
    <source>
        <strain evidence="12 13">2691</strain>
    </source>
</reference>
<dbReference type="InterPro" id="IPR008927">
    <property type="entry name" value="6-PGluconate_DH-like_C_sf"/>
</dbReference>
<dbReference type="InterPro" id="IPR014026">
    <property type="entry name" value="UDP-Glc/GDP-Man_DH_dimer"/>
</dbReference>
<dbReference type="SUPFAM" id="SSF51735">
    <property type="entry name" value="NAD(P)-binding Rossmann-fold domains"/>
    <property type="match status" value="1"/>
</dbReference>
<feature type="binding site" evidence="9">
    <location>
        <position position="257"/>
    </location>
    <ligand>
        <name>substrate</name>
    </ligand>
</feature>
<sequence length="450" mass="49458">MKIAVAGTGYVGLITGVCLAEMGHRVICTDIMEEKIQLLKTGRSPIFEPGLEQMLKNNLLSGRLAFTVNPKIAYKDAEIIFIAVGTPENHDGTSNLDYVHAAAYSIGICIENDVIVCTKSTVPVGTNEKIKEIIQSVKPPPHQAEVVSNPEFLREGSAIIDFFNGDRIILGTNSKSAAAKLEELYLPLKIPIIKTDMRSAEMIKYASNAFLAAKISFINEIAAICEKTGANIEEVAYGIGKDKRIGPYFLQAGIGYGGSCFPKDTKALVKLAGNVQHKFELLESVIKVNNRQQTLAVSLAKNILGSLEGKRVALLGLAFKPDTDDVREAASLMIAKRLLENNASVIAYDPAAVPNARKVLGDAIEYTMNVQIALENADLAIIATEWEQIKHFPLELYTERMKSPVIIDGRNCYSLRDIRRHSISYISIGRPYIIQDKIMEGRSYENSFLH</sequence>
<evidence type="ECO:0000256" key="2">
    <source>
        <dbReference type="ARBA" id="ARBA00006601"/>
    </source>
</evidence>
<evidence type="ECO:0000256" key="3">
    <source>
        <dbReference type="ARBA" id="ARBA00012954"/>
    </source>
</evidence>
<dbReference type="InterPro" id="IPR001732">
    <property type="entry name" value="UDP-Glc/GDP-Man_DH_N"/>
</dbReference>
<dbReference type="InterPro" id="IPR014027">
    <property type="entry name" value="UDP-Glc/GDP-Man_DH_C"/>
</dbReference>
<dbReference type="InterPro" id="IPR036220">
    <property type="entry name" value="UDP-Glc/GDP-Man_DH_C_sf"/>
</dbReference>
<feature type="binding site" evidence="9">
    <location>
        <position position="320"/>
    </location>
    <ligand>
        <name>substrate</name>
    </ligand>
</feature>
<dbReference type="Pfam" id="PF00984">
    <property type="entry name" value="UDPG_MGDP_dh"/>
    <property type="match status" value="1"/>
</dbReference>
<dbReference type="Gene3D" id="3.40.50.720">
    <property type="entry name" value="NAD(P)-binding Rossmann-like Domain"/>
    <property type="match status" value="2"/>
</dbReference>
<feature type="binding site" evidence="10">
    <location>
        <position position="155"/>
    </location>
    <ligand>
        <name>NAD(+)</name>
        <dbReference type="ChEBI" id="CHEBI:57540"/>
    </ligand>
</feature>
<dbReference type="eggNOG" id="COG1004">
    <property type="taxonomic scope" value="Bacteria"/>
</dbReference>
<dbReference type="InterPro" id="IPR036291">
    <property type="entry name" value="NAD(P)-bd_dom_sf"/>
</dbReference>
<comment type="catalytic activity">
    <reaction evidence="6 7">
        <text>UDP-alpha-D-glucose + 2 NAD(+) + H2O = UDP-alpha-D-glucuronate + 2 NADH + 3 H(+)</text>
        <dbReference type="Rhea" id="RHEA:23596"/>
        <dbReference type="ChEBI" id="CHEBI:15377"/>
        <dbReference type="ChEBI" id="CHEBI:15378"/>
        <dbReference type="ChEBI" id="CHEBI:57540"/>
        <dbReference type="ChEBI" id="CHEBI:57945"/>
        <dbReference type="ChEBI" id="CHEBI:58052"/>
        <dbReference type="ChEBI" id="CHEBI:58885"/>
        <dbReference type="EC" id="1.1.1.22"/>
    </reaction>
</comment>
<feature type="binding site" evidence="9">
    <location>
        <begin position="249"/>
        <end position="253"/>
    </location>
    <ligand>
        <name>substrate</name>
    </ligand>
</feature>
<dbReference type="SMART" id="SM00984">
    <property type="entry name" value="UDPG_MGDP_dh_C"/>
    <property type="match status" value="1"/>
</dbReference>
<dbReference type="UniPathway" id="UPA00038">
    <property type="reaction ID" value="UER00491"/>
</dbReference>
<dbReference type="PANTHER" id="PTHR43750">
    <property type="entry name" value="UDP-GLUCOSE 6-DEHYDROGENASE TUAD"/>
    <property type="match status" value="1"/>
</dbReference>
<evidence type="ECO:0000256" key="10">
    <source>
        <dbReference type="PIRSR" id="PIRSR500134-3"/>
    </source>
</evidence>
<dbReference type="AlphaFoldDB" id="A0A160MC30"/>
<dbReference type="Gene3D" id="1.20.5.100">
    <property type="entry name" value="Cytochrome c1, transmembrane anchor, C-terminal"/>
    <property type="match status" value="1"/>
</dbReference>
<dbReference type="PANTHER" id="PTHR43750:SF4">
    <property type="entry name" value="UDP-GLUCOSE 6-DEHYDROGENASE YWQF"/>
    <property type="match status" value="1"/>
</dbReference>
<dbReference type="STRING" id="1196031.A361_15455"/>
<evidence type="ECO:0000313" key="13">
    <source>
        <dbReference type="Proteomes" id="UP000077856"/>
    </source>
</evidence>
<feature type="binding site" evidence="10">
    <location>
        <position position="35"/>
    </location>
    <ligand>
        <name>NAD(+)</name>
        <dbReference type="ChEBI" id="CHEBI:57540"/>
    </ligand>
</feature>
<dbReference type="InterPro" id="IPR017476">
    <property type="entry name" value="UDP-Glc/GDP-Man"/>
</dbReference>
<evidence type="ECO:0000256" key="1">
    <source>
        <dbReference type="ARBA" id="ARBA00004701"/>
    </source>
</evidence>
<keyword evidence="5 7" id="KW-0520">NAD</keyword>
<dbReference type="Pfam" id="PF03720">
    <property type="entry name" value="UDPG_MGDP_dh_C"/>
    <property type="match status" value="1"/>
</dbReference>
<dbReference type="GO" id="GO:0051287">
    <property type="term" value="F:NAD binding"/>
    <property type="evidence" value="ECO:0007669"/>
    <property type="project" value="InterPro"/>
</dbReference>
<comment type="pathway">
    <text evidence="1">Nucleotide-sugar biosynthesis; UDP-alpha-D-glucuronate biosynthesis; UDP-alpha-D-glucuronate from UDP-alpha-D-glucose: step 1/1.</text>
</comment>
<dbReference type="InterPro" id="IPR028357">
    <property type="entry name" value="UDPglc_DH_bac"/>
</dbReference>
<accession>A0A160MC30</accession>
<feature type="binding site" evidence="10">
    <location>
        <position position="86"/>
    </location>
    <ligand>
        <name>NAD(+)</name>
        <dbReference type="ChEBI" id="CHEBI:57540"/>
    </ligand>
</feature>
<dbReference type="GO" id="GO:0006065">
    <property type="term" value="P:UDP-glucuronate biosynthetic process"/>
    <property type="evidence" value="ECO:0007669"/>
    <property type="project" value="UniProtKB-UniPathway"/>
</dbReference>
<keyword evidence="4 7" id="KW-0560">Oxidoreductase</keyword>
<protein>
    <recommendedName>
        <fullName evidence="3 7">UDP-glucose 6-dehydrogenase</fullName>
        <ecNumber evidence="3 7">1.1.1.22</ecNumber>
    </recommendedName>
</protein>
<feature type="binding site" evidence="10">
    <location>
        <position position="30"/>
    </location>
    <ligand>
        <name>NAD(+)</name>
        <dbReference type="ChEBI" id="CHEBI:57540"/>
    </ligand>
</feature>
<evidence type="ECO:0000256" key="8">
    <source>
        <dbReference type="PIRSR" id="PIRSR500134-1"/>
    </source>
</evidence>
<organism evidence="12 13">
    <name type="scientific">Cytobacillus oceanisediminis 2691</name>
    <dbReference type="NCBI Taxonomy" id="1196031"/>
    <lineage>
        <taxon>Bacteria</taxon>
        <taxon>Bacillati</taxon>
        <taxon>Bacillota</taxon>
        <taxon>Bacilli</taxon>
        <taxon>Bacillales</taxon>
        <taxon>Bacillaceae</taxon>
        <taxon>Cytobacillus</taxon>
    </lineage>
</organism>
<dbReference type="Proteomes" id="UP000077856">
    <property type="component" value="Chromosome"/>
</dbReference>
<evidence type="ECO:0000256" key="5">
    <source>
        <dbReference type="ARBA" id="ARBA00023027"/>
    </source>
</evidence>
<dbReference type="PIRSF" id="PIRSF500134">
    <property type="entry name" value="UDPglc_DH_bac"/>
    <property type="match status" value="1"/>
</dbReference>
<feature type="domain" description="UDP-glucose/GDP-mannose dehydrogenase C-terminal" evidence="11">
    <location>
        <begin position="313"/>
        <end position="415"/>
    </location>
</feature>
<dbReference type="SUPFAM" id="SSF48179">
    <property type="entry name" value="6-phosphogluconate dehydrogenase C-terminal domain-like"/>
    <property type="match status" value="1"/>
</dbReference>
<feature type="binding site" evidence="9">
    <location>
        <position position="204"/>
    </location>
    <ligand>
        <name>substrate</name>
    </ligand>
</feature>
<feature type="binding site" evidence="10">
    <location>
        <position position="121"/>
    </location>
    <ligand>
        <name>NAD(+)</name>
        <dbReference type="ChEBI" id="CHEBI:57540"/>
    </ligand>
</feature>
<dbReference type="KEGG" id="bon:A361_15455"/>
<proteinExistence type="inferred from homology"/>
<evidence type="ECO:0000256" key="6">
    <source>
        <dbReference type="ARBA" id="ARBA00047473"/>
    </source>
</evidence>
<dbReference type="GO" id="GO:0000271">
    <property type="term" value="P:polysaccharide biosynthetic process"/>
    <property type="evidence" value="ECO:0007669"/>
    <property type="project" value="InterPro"/>
</dbReference>
<dbReference type="RefSeq" id="WP_019382083.1">
    <property type="nucleotide sequence ID" value="NZ_CP015506.1"/>
</dbReference>
<dbReference type="SUPFAM" id="SSF52413">
    <property type="entry name" value="UDP-glucose/GDP-mannose dehydrogenase C-terminal domain"/>
    <property type="match status" value="1"/>
</dbReference>
<comment type="similarity">
    <text evidence="2 7">Belongs to the UDP-glucose/GDP-mannose dehydrogenase family.</text>
</comment>
<dbReference type="Pfam" id="PF03721">
    <property type="entry name" value="UDPG_MGDP_dh_N"/>
    <property type="match status" value="1"/>
</dbReference>
<evidence type="ECO:0000256" key="9">
    <source>
        <dbReference type="PIRSR" id="PIRSR500134-2"/>
    </source>
</evidence>
<feature type="active site" description="Nucleophile" evidence="8">
    <location>
        <position position="260"/>
    </location>
</feature>